<accession>A0ABU0TUE6</accession>
<dbReference type="EMBL" id="JAUTBF010000001">
    <property type="protein sequence ID" value="MDQ1122569.1"/>
    <property type="molecule type" value="Genomic_DNA"/>
</dbReference>
<comment type="caution">
    <text evidence="2">The sequence shown here is derived from an EMBL/GenBank/DDBJ whole genome shotgun (WGS) entry which is preliminary data.</text>
</comment>
<dbReference type="Proteomes" id="UP001226691">
    <property type="component" value="Unassembled WGS sequence"/>
</dbReference>
<proteinExistence type="predicted"/>
<name>A0ABU0TUE6_MICTR</name>
<keyword evidence="3" id="KW-1185">Reference proteome</keyword>
<sequence>MFATVAADRYVAASPSARERVVKGVCTRAGIIPVRSSNRCSPALSFVAAVVTASRTARAGANVKKSTRDMNPNKGKRDTNVKKTKGGTNPKKMASRTPVDFSQ</sequence>
<evidence type="ECO:0000256" key="1">
    <source>
        <dbReference type="SAM" id="MobiDB-lite"/>
    </source>
</evidence>
<evidence type="ECO:0000313" key="3">
    <source>
        <dbReference type="Proteomes" id="UP001226691"/>
    </source>
</evidence>
<evidence type="ECO:0000313" key="2">
    <source>
        <dbReference type="EMBL" id="MDQ1122569.1"/>
    </source>
</evidence>
<protein>
    <submittedName>
        <fullName evidence="2">Uncharacterized protein</fullName>
    </submittedName>
</protein>
<gene>
    <name evidence="2" type="ORF">QE412_001142</name>
</gene>
<reference evidence="2 3" key="1">
    <citation type="submission" date="2023-07" db="EMBL/GenBank/DDBJ databases">
        <title>Functional and genomic diversity of the sorghum phyllosphere microbiome.</title>
        <authorList>
            <person name="Shade A."/>
        </authorList>
    </citation>
    <scope>NUCLEOTIDE SEQUENCE [LARGE SCALE GENOMIC DNA]</scope>
    <source>
        <strain evidence="2 3">SORGH_AS_1207</strain>
    </source>
</reference>
<feature type="region of interest" description="Disordered" evidence="1">
    <location>
        <begin position="57"/>
        <end position="103"/>
    </location>
</feature>
<organism evidence="2 3">
    <name type="scientific">Microbacterium trichothecenolyticum</name>
    <name type="common">Aureobacterium trichothecenolyticum</name>
    <dbReference type="NCBI Taxonomy" id="69370"/>
    <lineage>
        <taxon>Bacteria</taxon>
        <taxon>Bacillati</taxon>
        <taxon>Actinomycetota</taxon>
        <taxon>Actinomycetes</taxon>
        <taxon>Micrococcales</taxon>
        <taxon>Microbacteriaceae</taxon>
        <taxon>Microbacterium</taxon>
    </lineage>
</organism>